<reference evidence="1" key="2">
    <citation type="journal article" date="2015" name="Data Brief">
        <title>Shoot transcriptome of the giant reed, Arundo donax.</title>
        <authorList>
            <person name="Barrero R.A."/>
            <person name="Guerrero F.D."/>
            <person name="Moolhuijzen P."/>
            <person name="Goolsby J.A."/>
            <person name="Tidwell J."/>
            <person name="Bellgard S.E."/>
            <person name="Bellgard M.I."/>
        </authorList>
    </citation>
    <scope>NUCLEOTIDE SEQUENCE</scope>
    <source>
        <tissue evidence="1">Shoot tissue taken approximately 20 cm above the soil surface</tissue>
    </source>
</reference>
<evidence type="ECO:0000313" key="1">
    <source>
        <dbReference type="EMBL" id="JAD74822.1"/>
    </source>
</evidence>
<organism evidence="1">
    <name type="scientific">Arundo donax</name>
    <name type="common">Giant reed</name>
    <name type="synonym">Donax arundinaceus</name>
    <dbReference type="NCBI Taxonomy" id="35708"/>
    <lineage>
        <taxon>Eukaryota</taxon>
        <taxon>Viridiplantae</taxon>
        <taxon>Streptophyta</taxon>
        <taxon>Embryophyta</taxon>
        <taxon>Tracheophyta</taxon>
        <taxon>Spermatophyta</taxon>
        <taxon>Magnoliopsida</taxon>
        <taxon>Liliopsida</taxon>
        <taxon>Poales</taxon>
        <taxon>Poaceae</taxon>
        <taxon>PACMAD clade</taxon>
        <taxon>Arundinoideae</taxon>
        <taxon>Arundineae</taxon>
        <taxon>Arundo</taxon>
    </lineage>
</organism>
<reference evidence="1" key="1">
    <citation type="submission" date="2014-09" db="EMBL/GenBank/DDBJ databases">
        <authorList>
            <person name="Magalhaes I.L.F."/>
            <person name="Oliveira U."/>
            <person name="Santos F.R."/>
            <person name="Vidigal T.H.D.A."/>
            <person name="Brescovit A.D."/>
            <person name="Santos A.J."/>
        </authorList>
    </citation>
    <scope>NUCLEOTIDE SEQUENCE</scope>
    <source>
        <tissue evidence="1">Shoot tissue taken approximately 20 cm above the soil surface</tissue>
    </source>
</reference>
<dbReference type="EMBL" id="GBRH01223073">
    <property type="protein sequence ID" value="JAD74822.1"/>
    <property type="molecule type" value="Transcribed_RNA"/>
</dbReference>
<proteinExistence type="predicted"/>
<dbReference type="AlphaFoldDB" id="A0A0A9CTI3"/>
<sequence>MVIGHLIPLFGIRDCVHPHIIEVVHPLALGLGDLSQLRRHERPLAVLHYLWLPAELISKMPQVVHSSLSLIYPQTNPRAD</sequence>
<protein>
    <submittedName>
        <fullName evidence="1">Uncharacterized protein</fullName>
    </submittedName>
</protein>
<name>A0A0A9CTI3_ARUDO</name>
<accession>A0A0A9CTI3</accession>